<evidence type="ECO:0000313" key="2">
    <source>
        <dbReference type="Proteomes" id="UP001295444"/>
    </source>
</evidence>
<accession>A0AAD1WA71</accession>
<proteinExistence type="predicted"/>
<dbReference type="Proteomes" id="UP001295444">
    <property type="component" value="Chromosome 06"/>
</dbReference>
<reference evidence="1" key="1">
    <citation type="submission" date="2022-03" db="EMBL/GenBank/DDBJ databases">
        <authorList>
            <person name="Alioto T."/>
            <person name="Alioto T."/>
            <person name="Gomez Garrido J."/>
        </authorList>
    </citation>
    <scope>NUCLEOTIDE SEQUENCE</scope>
</reference>
<dbReference type="AlphaFoldDB" id="A0AAD1WA71"/>
<protein>
    <submittedName>
        <fullName evidence="1">Uncharacterized protein</fullName>
    </submittedName>
</protein>
<name>A0AAD1WA71_PELCU</name>
<gene>
    <name evidence="1" type="ORF">PECUL_23A002884</name>
</gene>
<dbReference type="EMBL" id="OW240917">
    <property type="protein sequence ID" value="CAH2299878.1"/>
    <property type="molecule type" value="Genomic_DNA"/>
</dbReference>
<sequence length="976" mass="112586">MEPPFKKAKLGVSADIKVLIRLGDAFTRTDGNTICPVIKAENSIRVLCNLRNKLFKDILREASEGIGLRQFNINMRSQRCHSVTNSNIFIECEVSQNVTDDKLKRFTELLTDVVRKKSEVKHILIDKVEDYEIIPQPIISETDIELYKLELCYKALCDIPEDRKQDALNIAKKTISNTIEDLKDHYTKIAVLSQNGKGKSFFLNLLFLMTSDNEEEYKENNKNLKQPQDICGNPKMKDIMEAKEDFLNLPDVVREFIRSHPNDTDDVKTVLKTVYQELRLVNTEDVENSNTSFSSIPRYFTEGSRIKIEPYLLAQKSLHKSYESTTKCIIHLRYGTVYQLKVEYFEAEELQTQLFELVSLIREDAVTHGINKTVKDKSCECLKTRFALLTNNGVSNINENFLHKFKKYEDIALSEDVKRFAGKTELYVGSGKNSVSDRLALQANLKRLTSPQDADNCENLDWKHRVAAVKEIVVYIPSKILYGGKEILEMPGTDDSDPLAMDFIQKALDSVDSIFVMSEFAFKIAEREVKEILLNSEFIKAWKKYPKFYSLMFLAYPEKDTNFQFGENNKDKIKNLLKQEESKRSLETEELCKLLDLHTLSTDMDKSIFTSYVLPVLHTSILMQEGPPHRVISKNMDFLDHTGINSFLIHLDKFVAFKQSESIVKVKEYLNKLNKKVATGPRSEEAMLVLMLLKNKELKSTRDGAFCSDYDSLLVTLWKHLKALYSKALDGKVENILASSVQNAKQLWEENEDRITARGIFNPYFCGNHPIYQVRLTNILFHNSENHKSEIFVFLQVEIRRLVSKFRKHVFELFTKQMNDLYSSNGLGNVDWSGFVKQIIKDPLTEALNWYIGKHKMPINKRIVSKYFEESKKLSLKKKLLIPAYNIEDLDEAKSKAKQNIQQAVMNVKGDFINSMLQLHEIRWKSFKSHLKTKNGVPKLWQILLGRLKQIAHKTQAPAESEELCELLKLINANVN</sequence>
<organism evidence="1 2">
    <name type="scientific">Pelobates cultripes</name>
    <name type="common">Western spadefoot toad</name>
    <dbReference type="NCBI Taxonomy" id="61616"/>
    <lineage>
        <taxon>Eukaryota</taxon>
        <taxon>Metazoa</taxon>
        <taxon>Chordata</taxon>
        <taxon>Craniata</taxon>
        <taxon>Vertebrata</taxon>
        <taxon>Euteleostomi</taxon>
        <taxon>Amphibia</taxon>
        <taxon>Batrachia</taxon>
        <taxon>Anura</taxon>
        <taxon>Pelobatoidea</taxon>
        <taxon>Pelobatidae</taxon>
        <taxon>Pelobates</taxon>
    </lineage>
</organism>
<evidence type="ECO:0000313" key="1">
    <source>
        <dbReference type="EMBL" id="CAH2299878.1"/>
    </source>
</evidence>
<keyword evidence="2" id="KW-1185">Reference proteome</keyword>